<dbReference type="GO" id="GO:0004812">
    <property type="term" value="F:aminoacyl-tRNA ligase activity"/>
    <property type="evidence" value="ECO:0007669"/>
    <property type="project" value="UniProtKB-KW"/>
</dbReference>
<accession>A0A2V0QXH3</accession>
<dbReference type="AlphaFoldDB" id="A0A2V0QXH3"/>
<reference evidence="1 2" key="1">
    <citation type="submission" date="2018-04" db="EMBL/GenBank/DDBJ databases">
        <title>Draft genome sequence of Pseudomonas syringae pv. actinidiae biovar 1 strains isolated from kiwifruit in Kagawa prefecture.</title>
        <authorList>
            <person name="Tabuchi M."/>
            <person name="Saito M."/>
            <person name="Fujiwara S."/>
            <person name="Sasa N."/>
            <person name="Akimitsu K."/>
            <person name="Gomi K."/>
            <person name="Konishi-Sugita S."/>
            <person name="Hamano K."/>
            <person name="Kataoka I."/>
        </authorList>
    </citation>
    <scope>NUCLEOTIDE SEQUENCE [LARGE SCALE GENOMIC DNA]</scope>
    <source>
        <strain evidence="1 2">MAFF212206</strain>
    </source>
</reference>
<comment type="caution">
    <text evidence="1">The sequence shown here is derived from an EMBL/GenBank/DDBJ whole genome shotgun (WGS) entry which is preliminary data.</text>
</comment>
<organism evidence="1 2">
    <name type="scientific">Pseudomonas syringae pv. actinidiae</name>
    <dbReference type="NCBI Taxonomy" id="103796"/>
    <lineage>
        <taxon>Bacteria</taxon>
        <taxon>Pseudomonadati</taxon>
        <taxon>Pseudomonadota</taxon>
        <taxon>Gammaproteobacteria</taxon>
        <taxon>Pseudomonadales</taxon>
        <taxon>Pseudomonadaceae</taxon>
        <taxon>Pseudomonas</taxon>
        <taxon>Pseudomonas syringae</taxon>
    </lineage>
</organism>
<dbReference type="Proteomes" id="UP000247480">
    <property type="component" value="Unassembled WGS sequence"/>
</dbReference>
<evidence type="ECO:0000313" key="1">
    <source>
        <dbReference type="EMBL" id="GBH13932.1"/>
    </source>
</evidence>
<proteinExistence type="predicted"/>
<keyword evidence="1" id="KW-0030">Aminoacyl-tRNA synthetase</keyword>
<protein>
    <submittedName>
        <fullName evidence="1">Histidyl-tRNA synthetase</fullName>
    </submittedName>
</protein>
<name>A0A2V0QXH3_PSESF</name>
<sequence length="129" mass="14227">MRGISKSISRPLQPQVLAQRGAFIFSTKQPAPLQLRHQQLRDVFQTARQMRHQHIEAVCRAVFEPGLQLIGDLRRRADQTVVPSPTGNSPSQLCQGQVFLIGQLSQQLLPTALAAVGPECVKTQGKPLL</sequence>
<keyword evidence="1" id="KW-0436">Ligase</keyword>
<evidence type="ECO:0000313" key="2">
    <source>
        <dbReference type="Proteomes" id="UP000247480"/>
    </source>
</evidence>
<dbReference type="EMBL" id="BGJZ01000407">
    <property type="protein sequence ID" value="GBH13932.1"/>
    <property type="molecule type" value="Genomic_DNA"/>
</dbReference>
<gene>
    <name evidence="1" type="ORF">KPSA1_07426</name>
</gene>